<name>A0A7J9B0Y2_9ROSI</name>
<organism evidence="1 2">
    <name type="scientific">Gossypium laxum</name>
    <dbReference type="NCBI Taxonomy" id="34288"/>
    <lineage>
        <taxon>Eukaryota</taxon>
        <taxon>Viridiplantae</taxon>
        <taxon>Streptophyta</taxon>
        <taxon>Embryophyta</taxon>
        <taxon>Tracheophyta</taxon>
        <taxon>Spermatophyta</taxon>
        <taxon>Magnoliopsida</taxon>
        <taxon>eudicotyledons</taxon>
        <taxon>Gunneridae</taxon>
        <taxon>Pentapetalae</taxon>
        <taxon>rosids</taxon>
        <taxon>malvids</taxon>
        <taxon>Malvales</taxon>
        <taxon>Malvaceae</taxon>
        <taxon>Malvoideae</taxon>
        <taxon>Gossypium</taxon>
    </lineage>
</organism>
<evidence type="ECO:0000313" key="1">
    <source>
        <dbReference type="EMBL" id="MBA0729284.1"/>
    </source>
</evidence>
<accession>A0A7J9B0Y2</accession>
<proteinExistence type="predicted"/>
<comment type="caution">
    <text evidence="1">The sequence shown here is derived from an EMBL/GenBank/DDBJ whole genome shotgun (WGS) entry which is preliminary data.</text>
</comment>
<dbReference type="EMBL" id="JABEZV010436426">
    <property type="protein sequence ID" value="MBA0729284.1"/>
    <property type="molecule type" value="Genomic_DNA"/>
</dbReference>
<protein>
    <submittedName>
        <fullName evidence="1">Uncharacterized protein</fullName>
    </submittedName>
</protein>
<sequence>MFTLMRTIKKEKHMMQELHVLKLEERNP</sequence>
<dbReference type="Proteomes" id="UP000593574">
    <property type="component" value="Unassembled WGS sequence"/>
</dbReference>
<evidence type="ECO:0000313" key="2">
    <source>
        <dbReference type="Proteomes" id="UP000593574"/>
    </source>
</evidence>
<keyword evidence="2" id="KW-1185">Reference proteome</keyword>
<gene>
    <name evidence="1" type="ORF">Golax_000043</name>
</gene>
<reference evidence="1 2" key="1">
    <citation type="journal article" date="2019" name="Genome Biol. Evol.">
        <title>Insights into the evolution of the New World diploid cottons (Gossypium, subgenus Houzingenia) based on genome sequencing.</title>
        <authorList>
            <person name="Grover C.E."/>
            <person name="Arick M.A. 2nd"/>
            <person name="Thrash A."/>
            <person name="Conover J.L."/>
            <person name="Sanders W.S."/>
            <person name="Peterson D.G."/>
            <person name="Frelichowski J.E."/>
            <person name="Scheffler J.A."/>
            <person name="Scheffler B.E."/>
            <person name="Wendel J.F."/>
        </authorList>
    </citation>
    <scope>NUCLEOTIDE SEQUENCE [LARGE SCALE GENOMIC DNA]</scope>
    <source>
        <strain evidence="1">4</strain>
        <tissue evidence="1">Leaf</tissue>
    </source>
</reference>
<dbReference type="AlphaFoldDB" id="A0A7J9B0Y2"/>